<accession>A0A843W9I9</accession>
<evidence type="ECO:0000313" key="3">
    <source>
        <dbReference type="Proteomes" id="UP000652761"/>
    </source>
</evidence>
<gene>
    <name evidence="2" type="ORF">Taro_033622</name>
</gene>
<name>A0A843W9I9_COLES</name>
<feature type="transmembrane region" description="Helical" evidence="1">
    <location>
        <begin position="30"/>
        <end position="49"/>
    </location>
</feature>
<keyword evidence="1" id="KW-1133">Transmembrane helix</keyword>
<sequence length="62" mass="6694">DPAPPVEASGGSFRTSCYRRAKGSNRGNPFLSLSLSLFSAAAINRLFLVRGRRLCCGQRHAV</sequence>
<dbReference type="EMBL" id="NMUH01002578">
    <property type="protein sequence ID" value="MQM00884.1"/>
    <property type="molecule type" value="Genomic_DNA"/>
</dbReference>
<evidence type="ECO:0000313" key="2">
    <source>
        <dbReference type="EMBL" id="MQM00884.1"/>
    </source>
</evidence>
<comment type="caution">
    <text evidence="2">The sequence shown here is derived from an EMBL/GenBank/DDBJ whole genome shotgun (WGS) entry which is preliminary data.</text>
</comment>
<protein>
    <submittedName>
        <fullName evidence="2">Uncharacterized protein</fullName>
    </submittedName>
</protein>
<dbReference type="Proteomes" id="UP000652761">
    <property type="component" value="Unassembled WGS sequence"/>
</dbReference>
<evidence type="ECO:0000256" key="1">
    <source>
        <dbReference type="SAM" id="Phobius"/>
    </source>
</evidence>
<dbReference type="AlphaFoldDB" id="A0A843W9I9"/>
<feature type="non-terminal residue" evidence="2">
    <location>
        <position position="1"/>
    </location>
</feature>
<keyword evidence="3" id="KW-1185">Reference proteome</keyword>
<proteinExistence type="predicted"/>
<reference evidence="2" key="1">
    <citation type="submission" date="2017-07" db="EMBL/GenBank/DDBJ databases">
        <title>Taro Niue Genome Assembly and Annotation.</title>
        <authorList>
            <person name="Atibalentja N."/>
            <person name="Keating K."/>
            <person name="Fields C.J."/>
        </authorList>
    </citation>
    <scope>NUCLEOTIDE SEQUENCE</scope>
    <source>
        <strain evidence="2">Niue_2</strain>
        <tissue evidence="2">Leaf</tissue>
    </source>
</reference>
<organism evidence="2 3">
    <name type="scientific">Colocasia esculenta</name>
    <name type="common">Wild taro</name>
    <name type="synonym">Arum esculentum</name>
    <dbReference type="NCBI Taxonomy" id="4460"/>
    <lineage>
        <taxon>Eukaryota</taxon>
        <taxon>Viridiplantae</taxon>
        <taxon>Streptophyta</taxon>
        <taxon>Embryophyta</taxon>
        <taxon>Tracheophyta</taxon>
        <taxon>Spermatophyta</taxon>
        <taxon>Magnoliopsida</taxon>
        <taxon>Liliopsida</taxon>
        <taxon>Araceae</taxon>
        <taxon>Aroideae</taxon>
        <taxon>Colocasieae</taxon>
        <taxon>Colocasia</taxon>
    </lineage>
</organism>
<keyword evidence="1" id="KW-0472">Membrane</keyword>
<keyword evidence="1" id="KW-0812">Transmembrane</keyword>